<keyword evidence="3" id="KW-1185">Reference proteome</keyword>
<feature type="region of interest" description="Disordered" evidence="1">
    <location>
        <begin position="290"/>
        <end position="314"/>
    </location>
</feature>
<evidence type="ECO:0000313" key="2">
    <source>
        <dbReference type="EMBL" id="KAK2963862.1"/>
    </source>
</evidence>
<name>A0ABQ9YJC2_9EUKA</name>
<dbReference type="Proteomes" id="UP001281761">
    <property type="component" value="Unassembled WGS sequence"/>
</dbReference>
<evidence type="ECO:0000313" key="3">
    <source>
        <dbReference type="Proteomes" id="UP001281761"/>
    </source>
</evidence>
<organism evidence="2 3">
    <name type="scientific">Blattamonas nauphoetae</name>
    <dbReference type="NCBI Taxonomy" id="2049346"/>
    <lineage>
        <taxon>Eukaryota</taxon>
        <taxon>Metamonada</taxon>
        <taxon>Preaxostyla</taxon>
        <taxon>Oxymonadida</taxon>
        <taxon>Blattamonas</taxon>
    </lineage>
</organism>
<accession>A0ABQ9YJC2</accession>
<comment type="caution">
    <text evidence="2">The sequence shown here is derived from an EMBL/GenBank/DDBJ whole genome shotgun (WGS) entry which is preliminary data.</text>
</comment>
<dbReference type="EMBL" id="JARBJD010000004">
    <property type="protein sequence ID" value="KAK2963862.1"/>
    <property type="molecule type" value="Genomic_DNA"/>
</dbReference>
<proteinExistence type="predicted"/>
<sequence>MLTDPTSNDFASASSQRSQSNDLNTYFLDVLSAYRRGTEKEKVSILTGVRNRIEEDENESRMKEVSEMGLRVGFVSELCLTIGSKCLPFLFNMALNVLTSLIACLSLPNRPKMSSLLPSLLSLTQNSDPTLSVPATHAVGLVCGSCLSCADVEGVLSGGVVERVCEWASGERDEEEVVGLLGVLDSLCVGLKKVIREEKSRGRDAAGGGTAEKGDEKWSVVSRCWAALALVENTLLGLCWSEGRADEEERVGVRGRAGAMLAVHFAHVLRRTKSEVGVIGVDVGRVMREMEEREEERRREMEEREREREEERRKEHERMMEELRMQLEKNKRFIEIGAEWEREIERLEAEMKRQSKIGAAAIEWFSDGCYSPSGSVFTRTGGSNPTLLSSEFGQVVVRFTFIFKQITSCTRIGLVGNAQLDKVKSGTYFTDFSDGGGWDMLTGCQYQKHKGKNSNSGSACVGGKAGQRVVLEADGRDGKRTLRLSQDGQTQPSFFSHIPVPFRFALYLGVSNDAISIESVEVVKEPTLIGGTMEVNMAQ</sequence>
<protein>
    <submittedName>
        <fullName evidence="2">Uncharacterized protein</fullName>
    </submittedName>
</protein>
<reference evidence="2 3" key="1">
    <citation type="journal article" date="2022" name="bioRxiv">
        <title>Genomics of Preaxostyla Flagellates Illuminates Evolutionary Transitions and the Path Towards Mitochondrial Loss.</title>
        <authorList>
            <person name="Novak L.V.F."/>
            <person name="Treitli S.C."/>
            <person name="Pyrih J."/>
            <person name="Halakuc P."/>
            <person name="Pipaliya S.V."/>
            <person name="Vacek V."/>
            <person name="Brzon O."/>
            <person name="Soukal P."/>
            <person name="Eme L."/>
            <person name="Dacks J.B."/>
            <person name="Karnkowska A."/>
            <person name="Elias M."/>
            <person name="Hampl V."/>
        </authorList>
    </citation>
    <scope>NUCLEOTIDE SEQUENCE [LARGE SCALE GENOMIC DNA]</scope>
    <source>
        <strain evidence="2">NAU3</strain>
        <tissue evidence="2">Gut</tissue>
    </source>
</reference>
<gene>
    <name evidence="2" type="ORF">BLNAU_939</name>
</gene>
<evidence type="ECO:0000256" key="1">
    <source>
        <dbReference type="SAM" id="MobiDB-lite"/>
    </source>
</evidence>